<sequence>MIIPPQHARIRWNVVTKEIIVEDERNESKTETLTKNLAPIEEEWGRWSIMSNDPEQINAAVGALQATLIVDLRFPVSTVHRMLAQLEGWAGSKLIKASMAKYN</sequence>
<accession>A0A382H4G3</accession>
<dbReference type="AlphaFoldDB" id="A0A382H4G3"/>
<protein>
    <submittedName>
        <fullName evidence="1">Uncharacterized protein</fullName>
    </submittedName>
</protein>
<reference evidence="1" key="1">
    <citation type="submission" date="2018-05" db="EMBL/GenBank/DDBJ databases">
        <authorList>
            <person name="Lanie J.A."/>
            <person name="Ng W.-L."/>
            <person name="Kazmierczak K.M."/>
            <person name="Andrzejewski T.M."/>
            <person name="Davidsen T.M."/>
            <person name="Wayne K.J."/>
            <person name="Tettelin H."/>
            <person name="Glass J.I."/>
            <person name="Rusch D."/>
            <person name="Podicherti R."/>
            <person name="Tsui H.-C.T."/>
            <person name="Winkler M.E."/>
        </authorList>
    </citation>
    <scope>NUCLEOTIDE SEQUENCE</scope>
</reference>
<organism evidence="1">
    <name type="scientific">marine metagenome</name>
    <dbReference type="NCBI Taxonomy" id="408172"/>
    <lineage>
        <taxon>unclassified sequences</taxon>
        <taxon>metagenomes</taxon>
        <taxon>ecological metagenomes</taxon>
    </lineage>
</organism>
<gene>
    <name evidence="1" type="ORF">METZ01_LOCUS235032</name>
</gene>
<evidence type="ECO:0000313" key="1">
    <source>
        <dbReference type="EMBL" id="SVB82178.1"/>
    </source>
</evidence>
<proteinExistence type="predicted"/>
<dbReference type="EMBL" id="UINC01059125">
    <property type="protein sequence ID" value="SVB82178.1"/>
    <property type="molecule type" value="Genomic_DNA"/>
</dbReference>
<name>A0A382H4G3_9ZZZZ</name>